<dbReference type="RefSeq" id="WP_145612243.1">
    <property type="nucleotide sequence ID" value="NZ_VITV01000007.1"/>
</dbReference>
<reference evidence="2 3" key="1">
    <citation type="submission" date="2019-06" db="EMBL/GenBank/DDBJ databases">
        <title>Genomic Encyclopedia of Type Strains, Phase IV (KMG-V): Genome sequencing to study the core and pangenomes of soil and plant-associated prokaryotes.</title>
        <authorList>
            <person name="Whitman W."/>
        </authorList>
    </citation>
    <scope>NUCLEOTIDE SEQUENCE [LARGE SCALE GENOMIC DNA]</scope>
    <source>
        <strain evidence="2 3">BR 12005</strain>
    </source>
</reference>
<feature type="domain" description="AMP-dependent synthetase/ligase" evidence="1">
    <location>
        <begin position="9"/>
        <end position="347"/>
    </location>
</feature>
<name>A0A560JHM5_9PROT</name>
<dbReference type="EMBL" id="VITV01000007">
    <property type="protein sequence ID" value="TWB70693.1"/>
    <property type="molecule type" value="Genomic_DNA"/>
</dbReference>
<accession>A0A560JHM5</accession>
<evidence type="ECO:0000259" key="1">
    <source>
        <dbReference type="Pfam" id="PF00501"/>
    </source>
</evidence>
<dbReference type="InterPro" id="IPR000873">
    <property type="entry name" value="AMP-dep_synth/lig_dom"/>
</dbReference>
<dbReference type="InterPro" id="IPR050237">
    <property type="entry name" value="ATP-dep_AMP-bd_enzyme"/>
</dbReference>
<gene>
    <name evidence="2" type="ORF">FBZ87_10777</name>
</gene>
<dbReference type="AlphaFoldDB" id="A0A560JHM5"/>
<evidence type="ECO:0000313" key="2">
    <source>
        <dbReference type="EMBL" id="TWB70693.1"/>
    </source>
</evidence>
<proteinExistence type="predicted"/>
<protein>
    <submittedName>
        <fullName evidence="2">Long-subunit acyl-CoA synthetase (AMP-forming)</fullName>
    </submittedName>
</protein>
<dbReference type="SUPFAM" id="SSF56801">
    <property type="entry name" value="Acetyl-CoA synthetase-like"/>
    <property type="match status" value="1"/>
</dbReference>
<dbReference type="PANTHER" id="PTHR43767">
    <property type="entry name" value="LONG-CHAIN-FATTY-ACID--COA LIGASE"/>
    <property type="match status" value="1"/>
</dbReference>
<dbReference type="Proteomes" id="UP000320516">
    <property type="component" value="Unassembled WGS sequence"/>
</dbReference>
<organism evidence="2 3">
    <name type="scientific">Nitrospirillum amazonense</name>
    <dbReference type="NCBI Taxonomy" id="28077"/>
    <lineage>
        <taxon>Bacteria</taxon>
        <taxon>Pseudomonadati</taxon>
        <taxon>Pseudomonadota</taxon>
        <taxon>Alphaproteobacteria</taxon>
        <taxon>Rhodospirillales</taxon>
        <taxon>Azospirillaceae</taxon>
        <taxon>Nitrospirillum</taxon>
    </lineage>
</organism>
<evidence type="ECO:0000313" key="3">
    <source>
        <dbReference type="Proteomes" id="UP000320516"/>
    </source>
</evidence>
<dbReference type="Pfam" id="PF00501">
    <property type="entry name" value="AMP-binding"/>
    <property type="match status" value="1"/>
</dbReference>
<dbReference type="PANTHER" id="PTHR43767:SF1">
    <property type="entry name" value="NONRIBOSOMAL PEPTIDE SYNTHASE PES1 (EUROFUNG)-RELATED"/>
    <property type="match status" value="1"/>
</dbReference>
<comment type="caution">
    <text evidence="2">The sequence shown here is derived from an EMBL/GenBank/DDBJ whole genome shotgun (WGS) entry which is preliminary data.</text>
</comment>
<sequence>MHEILRAMRRHAAVTPHRPAVTDGISSLDYAELAARVAGAAQALTALGGAGPRPVVGILGANRVEWVVAQLAIWQAGYTAVPLPPFFSAAQCRHIAADAGITHIIHTPDADPGPGGPSDLPLQPVPAMTAATAALDLAGTARQVIYTSGSTGTPKGVLLEGRQLSWSTLALAQAIDARPDDHYLSLLPMALLLETLCAITMPLSAGARVTLMPGLTDRMGGPAPGPAPLRLADAITAAAPTCLMLVPQLLAAWVTELERTGGTVPPGLRLVAVGGAAVPPALAERAWALGIPVHEGYGLSECCSVVALNRPGQRRPGTVGRPLPGLRVTLDGGEIVVTGPSVMSGYLGTTPANEPAGPATWRTGDLGTFDDDGHLTVHGRRDALIVTPGGRNISPEWVEAHFLNDPRLSHCLLSDGGMDGLAMLLVPAPAAESWFEAAGNDAIAALASTAAAGLPAYARPRRHHVAPLRDLAARGLLTANGRLRRRETTAAYHLQLHPPAMPAIPTPLDHSTTDH</sequence>
<dbReference type="Gene3D" id="3.40.50.12780">
    <property type="entry name" value="N-terminal domain of ligase-like"/>
    <property type="match status" value="1"/>
</dbReference>
<dbReference type="InterPro" id="IPR020845">
    <property type="entry name" value="AMP-binding_CS"/>
</dbReference>
<dbReference type="InterPro" id="IPR042099">
    <property type="entry name" value="ANL_N_sf"/>
</dbReference>
<dbReference type="PROSITE" id="PS00455">
    <property type="entry name" value="AMP_BINDING"/>
    <property type="match status" value="1"/>
</dbReference>